<dbReference type="EMBL" id="JACFXV010000062">
    <property type="protein sequence ID" value="MBA5778373.1"/>
    <property type="molecule type" value="Genomic_DNA"/>
</dbReference>
<protein>
    <submittedName>
        <fullName evidence="5">Helix-turn-helix domain-containing protein</fullName>
    </submittedName>
</protein>
<accession>A0A839AF92</accession>
<dbReference type="Pfam" id="PF13411">
    <property type="entry name" value="MerR_1"/>
    <property type="match status" value="1"/>
</dbReference>
<keyword evidence="3" id="KW-0804">Transcription</keyword>
<dbReference type="InterPro" id="IPR000551">
    <property type="entry name" value="MerR-type_HTH_dom"/>
</dbReference>
<organism evidence="5 6">
    <name type="scientific">Stappia albiluteola</name>
    <dbReference type="NCBI Taxonomy" id="2758565"/>
    <lineage>
        <taxon>Bacteria</taxon>
        <taxon>Pseudomonadati</taxon>
        <taxon>Pseudomonadota</taxon>
        <taxon>Alphaproteobacteria</taxon>
        <taxon>Hyphomicrobiales</taxon>
        <taxon>Stappiaceae</taxon>
        <taxon>Stappia</taxon>
    </lineage>
</organism>
<keyword evidence="1" id="KW-0805">Transcription regulation</keyword>
<evidence type="ECO:0000256" key="3">
    <source>
        <dbReference type="ARBA" id="ARBA00023163"/>
    </source>
</evidence>
<dbReference type="GO" id="GO:0003700">
    <property type="term" value="F:DNA-binding transcription factor activity"/>
    <property type="evidence" value="ECO:0007669"/>
    <property type="project" value="InterPro"/>
</dbReference>
<reference evidence="5 6" key="1">
    <citation type="submission" date="2020-07" db="EMBL/GenBank/DDBJ databases">
        <title>Stappia sp., F7233, whole genome shotgun sequencing project.</title>
        <authorList>
            <person name="Jiang S."/>
            <person name="Liu Z.W."/>
            <person name="Du Z.J."/>
        </authorList>
    </citation>
    <scope>NUCLEOTIDE SEQUENCE [LARGE SCALE GENOMIC DNA]</scope>
    <source>
        <strain evidence="5 6">F7233</strain>
    </source>
</reference>
<evidence type="ECO:0000256" key="1">
    <source>
        <dbReference type="ARBA" id="ARBA00023015"/>
    </source>
</evidence>
<dbReference type="PANTHER" id="PTHR30204:SF94">
    <property type="entry name" value="HEAVY METAL-DEPENDENT TRANSCRIPTIONAL REGULATOR HI_0293-RELATED"/>
    <property type="match status" value="1"/>
</dbReference>
<dbReference type="PANTHER" id="PTHR30204">
    <property type="entry name" value="REDOX-CYCLING DRUG-SENSING TRANSCRIPTIONAL ACTIVATOR SOXR"/>
    <property type="match status" value="1"/>
</dbReference>
<sequence length="136" mass="15164">MSSIGEIARDTGTSVQTVRYYEARGLLPKPPRSDGGQRRYTDDHRTRLLFIRHAREMGFSLPDIAEMIDLSSVSGKPCEPVDRMARCQLAEVDRKIARLQALRSALSGMIERCDGEDVSSCRILETLGASSHPEDK</sequence>
<dbReference type="Proteomes" id="UP000541109">
    <property type="component" value="Unassembled WGS sequence"/>
</dbReference>
<dbReference type="InterPro" id="IPR047057">
    <property type="entry name" value="MerR_fam"/>
</dbReference>
<dbReference type="CDD" id="cd04785">
    <property type="entry name" value="HTH_CadR-PbrR-like"/>
    <property type="match status" value="1"/>
</dbReference>
<evidence type="ECO:0000313" key="5">
    <source>
        <dbReference type="EMBL" id="MBA5778373.1"/>
    </source>
</evidence>
<proteinExistence type="predicted"/>
<dbReference type="GO" id="GO:0003677">
    <property type="term" value="F:DNA binding"/>
    <property type="evidence" value="ECO:0007669"/>
    <property type="project" value="UniProtKB-KW"/>
</dbReference>
<dbReference type="SUPFAM" id="SSF46955">
    <property type="entry name" value="Putative DNA-binding domain"/>
    <property type="match status" value="1"/>
</dbReference>
<evidence type="ECO:0000259" key="4">
    <source>
        <dbReference type="PROSITE" id="PS50937"/>
    </source>
</evidence>
<feature type="domain" description="HTH merR-type" evidence="4">
    <location>
        <begin position="1"/>
        <end position="70"/>
    </location>
</feature>
<dbReference type="Gene3D" id="1.10.1660.10">
    <property type="match status" value="1"/>
</dbReference>
<evidence type="ECO:0000256" key="2">
    <source>
        <dbReference type="ARBA" id="ARBA00023125"/>
    </source>
</evidence>
<comment type="caution">
    <text evidence="5">The sequence shown here is derived from an EMBL/GenBank/DDBJ whole genome shotgun (WGS) entry which is preliminary data.</text>
</comment>
<dbReference type="PROSITE" id="PS50937">
    <property type="entry name" value="HTH_MERR_2"/>
    <property type="match status" value="1"/>
</dbReference>
<dbReference type="InterPro" id="IPR009061">
    <property type="entry name" value="DNA-bd_dom_put_sf"/>
</dbReference>
<gene>
    <name evidence="5" type="ORF">H2509_14685</name>
</gene>
<dbReference type="AlphaFoldDB" id="A0A839AF92"/>
<name>A0A839AF92_9HYPH</name>
<evidence type="ECO:0000313" key="6">
    <source>
        <dbReference type="Proteomes" id="UP000541109"/>
    </source>
</evidence>
<keyword evidence="6" id="KW-1185">Reference proteome</keyword>
<dbReference type="PRINTS" id="PR00040">
    <property type="entry name" value="HTHMERR"/>
</dbReference>
<keyword evidence="2" id="KW-0238">DNA-binding</keyword>
<dbReference type="SMART" id="SM00422">
    <property type="entry name" value="HTH_MERR"/>
    <property type="match status" value="1"/>
</dbReference>